<organism evidence="12 13">
    <name type="scientific">Parabacteroides johnsonii</name>
    <dbReference type="NCBI Taxonomy" id="387661"/>
    <lineage>
        <taxon>Bacteria</taxon>
        <taxon>Pseudomonadati</taxon>
        <taxon>Bacteroidota</taxon>
        <taxon>Bacteroidia</taxon>
        <taxon>Bacteroidales</taxon>
        <taxon>Tannerellaceae</taxon>
        <taxon>Parabacteroides</taxon>
    </lineage>
</organism>
<evidence type="ECO:0000256" key="4">
    <source>
        <dbReference type="ARBA" id="ARBA00023015"/>
    </source>
</evidence>
<evidence type="ECO:0000256" key="6">
    <source>
        <dbReference type="PROSITE-ProRule" id="PRU00169"/>
    </source>
</evidence>
<dbReference type="InterPro" id="IPR011006">
    <property type="entry name" value="CheY-like_superfamily"/>
</dbReference>
<evidence type="ECO:0000256" key="2">
    <source>
        <dbReference type="ARBA" id="ARBA00012438"/>
    </source>
</evidence>
<keyword evidence="7" id="KW-0472">Membrane</keyword>
<evidence type="ECO:0000256" key="1">
    <source>
        <dbReference type="ARBA" id="ARBA00000085"/>
    </source>
</evidence>
<dbReference type="InterPro" id="IPR005467">
    <property type="entry name" value="His_kinase_dom"/>
</dbReference>
<dbReference type="Pfam" id="PF00512">
    <property type="entry name" value="HisKA"/>
    <property type="match status" value="1"/>
</dbReference>
<dbReference type="InterPro" id="IPR003661">
    <property type="entry name" value="HisK_dim/P_dom"/>
</dbReference>
<name>A0A9Q5SV59_9BACT</name>
<evidence type="ECO:0000256" key="3">
    <source>
        <dbReference type="ARBA" id="ARBA00022553"/>
    </source>
</evidence>
<evidence type="ECO:0000259" key="11">
    <source>
        <dbReference type="PROSITE" id="PS50110"/>
    </source>
</evidence>
<gene>
    <name evidence="12" type="ORF">B5F96_01780</name>
</gene>
<dbReference type="SUPFAM" id="SSF55874">
    <property type="entry name" value="ATPase domain of HSP90 chaperone/DNA topoisomerase II/histidine kinase"/>
    <property type="match status" value="1"/>
</dbReference>
<dbReference type="FunFam" id="2.60.40.10:FF:000791">
    <property type="entry name" value="Two-component system sensor histidine kinase/response regulator"/>
    <property type="match status" value="1"/>
</dbReference>
<dbReference type="EMBL" id="NFIJ01000001">
    <property type="protein sequence ID" value="OUO07420.1"/>
    <property type="molecule type" value="Genomic_DNA"/>
</dbReference>
<dbReference type="InterPro" id="IPR036097">
    <property type="entry name" value="HisK_dim/P_sf"/>
</dbReference>
<dbReference type="Pfam" id="PF07494">
    <property type="entry name" value="Reg_prop"/>
    <property type="match status" value="2"/>
</dbReference>
<dbReference type="InterPro" id="IPR011123">
    <property type="entry name" value="Y_Y_Y"/>
</dbReference>
<dbReference type="SMART" id="SM00387">
    <property type="entry name" value="HATPase_c"/>
    <property type="match status" value="1"/>
</dbReference>
<dbReference type="Gene3D" id="3.40.50.2300">
    <property type="match status" value="1"/>
</dbReference>
<dbReference type="Proteomes" id="UP000195975">
    <property type="component" value="Unassembled WGS sequence"/>
</dbReference>
<dbReference type="InterPro" id="IPR015943">
    <property type="entry name" value="WD40/YVTN_repeat-like_dom_sf"/>
</dbReference>
<feature type="chain" id="PRO_5040124132" description="histidine kinase" evidence="8">
    <location>
        <begin position="20"/>
        <end position="1374"/>
    </location>
</feature>
<proteinExistence type="predicted"/>
<feature type="modified residue" description="4-aspartylphosphate" evidence="6">
    <location>
        <position position="1166"/>
    </location>
</feature>
<dbReference type="PANTHER" id="PTHR43547:SF2">
    <property type="entry name" value="HYBRID SIGNAL TRANSDUCTION HISTIDINE KINASE C"/>
    <property type="match status" value="1"/>
</dbReference>
<dbReference type="EC" id="2.7.13.3" evidence="2"/>
<evidence type="ECO:0000259" key="10">
    <source>
        <dbReference type="PROSITE" id="PS50109"/>
    </source>
</evidence>
<dbReference type="InterPro" id="IPR018060">
    <property type="entry name" value="HTH_AraC"/>
</dbReference>
<dbReference type="SMART" id="SM00388">
    <property type="entry name" value="HisKA"/>
    <property type="match status" value="1"/>
</dbReference>
<keyword evidence="3 6" id="KW-0597">Phosphoprotein</keyword>
<keyword evidence="7" id="KW-0812">Transmembrane</keyword>
<dbReference type="InterPro" id="IPR009057">
    <property type="entry name" value="Homeodomain-like_sf"/>
</dbReference>
<feature type="transmembrane region" description="Helical" evidence="7">
    <location>
        <begin position="779"/>
        <end position="800"/>
    </location>
</feature>
<protein>
    <recommendedName>
        <fullName evidence="2">histidine kinase</fullName>
        <ecNumber evidence="2">2.7.13.3</ecNumber>
    </recommendedName>
</protein>
<feature type="domain" description="Histidine kinase" evidence="10">
    <location>
        <begin position="836"/>
        <end position="1070"/>
    </location>
</feature>
<dbReference type="SMART" id="SM00448">
    <property type="entry name" value="REC"/>
    <property type="match status" value="1"/>
</dbReference>
<dbReference type="CDD" id="cd17574">
    <property type="entry name" value="REC_OmpR"/>
    <property type="match status" value="1"/>
</dbReference>
<dbReference type="Gene3D" id="2.60.40.10">
    <property type="entry name" value="Immunoglobulins"/>
    <property type="match status" value="1"/>
</dbReference>
<keyword evidence="7" id="KW-1133">Transmembrane helix</keyword>
<dbReference type="SMART" id="SM00342">
    <property type="entry name" value="HTH_ARAC"/>
    <property type="match status" value="1"/>
</dbReference>
<dbReference type="InterPro" id="IPR001789">
    <property type="entry name" value="Sig_transdc_resp-reg_receiver"/>
</dbReference>
<dbReference type="SUPFAM" id="SSF47384">
    <property type="entry name" value="Homodimeric domain of signal transducing histidine kinase"/>
    <property type="match status" value="1"/>
</dbReference>
<dbReference type="GO" id="GO:0000155">
    <property type="term" value="F:phosphorelay sensor kinase activity"/>
    <property type="evidence" value="ECO:0007669"/>
    <property type="project" value="InterPro"/>
</dbReference>
<dbReference type="Gene3D" id="1.10.287.130">
    <property type="match status" value="1"/>
</dbReference>
<dbReference type="SUPFAM" id="SSF46689">
    <property type="entry name" value="Homeodomain-like"/>
    <property type="match status" value="1"/>
</dbReference>
<feature type="signal peptide" evidence="8">
    <location>
        <begin position="1"/>
        <end position="19"/>
    </location>
</feature>
<dbReference type="PROSITE" id="PS50109">
    <property type="entry name" value="HIS_KIN"/>
    <property type="match status" value="1"/>
</dbReference>
<dbReference type="SUPFAM" id="SSF52172">
    <property type="entry name" value="CheY-like"/>
    <property type="match status" value="1"/>
</dbReference>
<dbReference type="PANTHER" id="PTHR43547">
    <property type="entry name" value="TWO-COMPONENT HISTIDINE KINASE"/>
    <property type="match status" value="1"/>
</dbReference>
<dbReference type="Gene3D" id="2.130.10.10">
    <property type="entry name" value="YVTN repeat-like/Quinoprotein amine dehydrogenase"/>
    <property type="match status" value="2"/>
</dbReference>
<dbReference type="PRINTS" id="PR00344">
    <property type="entry name" value="BCTRLSENSOR"/>
</dbReference>
<keyword evidence="5" id="KW-0804">Transcription</keyword>
<dbReference type="InterPro" id="IPR004358">
    <property type="entry name" value="Sig_transdc_His_kin-like_C"/>
</dbReference>
<evidence type="ECO:0000256" key="7">
    <source>
        <dbReference type="SAM" id="Phobius"/>
    </source>
</evidence>
<dbReference type="Gene3D" id="3.30.565.10">
    <property type="entry name" value="Histidine kinase-like ATPase, C-terminal domain"/>
    <property type="match status" value="1"/>
</dbReference>
<dbReference type="SUPFAM" id="SSF101898">
    <property type="entry name" value="NHL repeat"/>
    <property type="match status" value="1"/>
</dbReference>
<dbReference type="InterPro" id="IPR011047">
    <property type="entry name" value="Quinoprotein_ADH-like_sf"/>
</dbReference>
<dbReference type="Pfam" id="PF00072">
    <property type="entry name" value="Response_reg"/>
    <property type="match status" value="1"/>
</dbReference>
<dbReference type="RefSeq" id="WP_087375084.1">
    <property type="nucleotide sequence ID" value="NZ_NFIJ01000001.1"/>
</dbReference>
<dbReference type="SUPFAM" id="SSF50998">
    <property type="entry name" value="Quinoprotein alcohol dehydrogenase-like"/>
    <property type="match status" value="1"/>
</dbReference>
<keyword evidence="8" id="KW-0732">Signal</keyword>
<keyword evidence="4" id="KW-0805">Transcription regulation</keyword>
<comment type="caution">
    <text evidence="12">The sequence shown here is derived from an EMBL/GenBank/DDBJ whole genome shotgun (WGS) entry which is preliminary data.</text>
</comment>
<dbReference type="Pfam" id="PF02518">
    <property type="entry name" value="HATPase_c"/>
    <property type="match status" value="1"/>
</dbReference>
<dbReference type="PROSITE" id="PS01124">
    <property type="entry name" value="HTH_ARAC_FAMILY_2"/>
    <property type="match status" value="1"/>
</dbReference>
<feature type="domain" description="Response regulatory" evidence="11">
    <location>
        <begin position="1118"/>
        <end position="1233"/>
    </location>
</feature>
<dbReference type="InterPro" id="IPR013783">
    <property type="entry name" value="Ig-like_fold"/>
</dbReference>
<dbReference type="InterPro" id="IPR003594">
    <property type="entry name" value="HATPase_dom"/>
</dbReference>
<comment type="catalytic activity">
    <reaction evidence="1">
        <text>ATP + protein L-histidine = ADP + protein N-phospho-L-histidine.</text>
        <dbReference type="EC" id="2.7.13.3"/>
    </reaction>
</comment>
<reference evidence="13" key="1">
    <citation type="submission" date="2017-04" db="EMBL/GenBank/DDBJ databases">
        <title>Function of individual gut microbiota members based on whole genome sequencing of pure cultures obtained from chicken caecum.</title>
        <authorList>
            <person name="Medvecky M."/>
            <person name="Cejkova D."/>
            <person name="Polansky O."/>
            <person name="Karasova D."/>
            <person name="Kubasova T."/>
            <person name="Cizek A."/>
            <person name="Rychlik I."/>
        </authorList>
    </citation>
    <scope>NUCLEOTIDE SEQUENCE [LARGE SCALE GENOMIC DNA]</scope>
    <source>
        <strain evidence="13">An42</strain>
    </source>
</reference>
<feature type="domain" description="HTH araC/xylS-type" evidence="9">
    <location>
        <begin position="1267"/>
        <end position="1366"/>
    </location>
</feature>
<dbReference type="GO" id="GO:0043565">
    <property type="term" value="F:sequence-specific DNA binding"/>
    <property type="evidence" value="ECO:0007669"/>
    <property type="project" value="InterPro"/>
</dbReference>
<evidence type="ECO:0000256" key="5">
    <source>
        <dbReference type="ARBA" id="ARBA00023163"/>
    </source>
</evidence>
<dbReference type="Gene3D" id="1.10.10.60">
    <property type="entry name" value="Homeodomain-like"/>
    <property type="match status" value="1"/>
</dbReference>
<evidence type="ECO:0000259" key="9">
    <source>
        <dbReference type="PROSITE" id="PS01124"/>
    </source>
</evidence>
<dbReference type="PROSITE" id="PS50110">
    <property type="entry name" value="RESPONSE_REGULATORY"/>
    <property type="match status" value="1"/>
</dbReference>
<evidence type="ECO:0000256" key="8">
    <source>
        <dbReference type="SAM" id="SignalP"/>
    </source>
</evidence>
<dbReference type="GO" id="GO:0003700">
    <property type="term" value="F:DNA-binding transcription factor activity"/>
    <property type="evidence" value="ECO:0007669"/>
    <property type="project" value="InterPro"/>
</dbReference>
<dbReference type="InterPro" id="IPR011110">
    <property type="entry name" value="Reg_prop"/>
</dbReference>
<dbReference type="InterPro" id="IPR036890">
    <property type="entry name" value="HATPase_C_sf"/>
</dbReference>
<evidence type="ECO:0000313" key="12">
    <source>
        <dbReference type="EMBL" id="OUO07420.1"/>
    </source>
</evidence>
<evidence type="ECO:0000313" key="13">
    <source>
        <dbReference type="Proteomes" id="UP000195975"/>
    </source>
</evidence>
<sequence>MFRKIILLLFFAIITLAHLSAVSSHPNKIESNYKIRRISPDGGLSINGQRDVRQDKWGFIWVTTVNNLYRFDGYTFKPYTEKINKTIPFTSLTFERLEIDKEGDLYVTTSNGLLKYNSLTDNFDRLQPGRCSLIKEDMKGRLWISNPSSIGLFDRETFRFTAIKSETGDIPDISGICTQHNKIYIGTATGKIYLYDETGNRFQEVLHIPEYNIADIIQADSLLYALTESKGLVVISINSYQPIKQYDFFYPAGDTRVSARALFIDKFNHIWITGQRGIYILNPETDEFTHYSYEKTDPYGLPSNSIWRIAEDTQGCLWFGTYSGGLCFINLDEQKSLKSFNGRTDDLSYSVVSSFAEDEKFLWIGTEGGGLNRYNKQTGNFTHFKYSPTKNSLSYDNIQSLLYTDNKLWIGMSRGGLDCLDTRNEHFTHYTLNNNMLINDHVERIVAEADSGLWIKYLMNRDFLTYLSIKDNMTEHINFLAPPIQSNGNISDIRRGNGDTLWIASAYQLLIMNVRTHHVQVADYRYSDIKNPKGMNIQTIYVDNDKHSIWIGTHGNGLLIYDIPNRSLSLKADLSKYKVHSIYSINKDNEGNIWLGTDNGLFRMDIKTNRLQQFNKADGAQGQTYYPFSTFKSTNGELYFGGNEGFSIISPSKISYNNYKPTVILSDFLLDNIPVIPNTKNSPLKSSIFQTKELVLDYNQNNFSFEFTSTNYLNPGKNRFRYRLEKYDDKWIETDASHRSVSYSKVPKGTYNFEIMTANNDGVWGELTSLKIIIKPAPWLSNWAIVAYILLVLLILYALIRYYNYQRKLKMYYYLEEREREQKEEYHQAQLTFFTNVSHDFRTPLSLILAALEPIKAGNLAGKYISILENNAKRLLALVNEVMDFRSLQNNKIKLNIQIGNWNQFVSDNCSDFSESAEQKRIRYTVEQDPFIAANYYFDKKIMEKILLNLLNNAFKYTPEGGYIKVETLSDIRNFTSTHANKIIIQSGNETRNLFGLVISDSGVGISEASIRHIFERYYRVSESSGTQHLGSGIGLALVKSLVELHKGYIAVYSERDLGSDIVIGFPDDASVYEANDFHNNNKADPHNPESKLNNNSKFMDHEISPITPPLPDSKKKNILFAEDNNDLRELLSETLREYYNVEEVVNGREALELLANKNIDLVLTDIMMPGINGIELSKKIKENIDSSHIPVVILTAKTGDENQIEGLYSGADIYLKKPVNKQILLLSLSNLFKQQARIREYYAKHYFAQTNNTDTSINKRDAKFMKQLTEVIEKNLSNADIDVLQIASTLAMSRRTLYSKVKALTGQSVVEFIRNYRLRKAAQILAEEDISISMVMDRVGIDNASYFSRIFKKEFGESPSEFVFRHHKKSDEE</sequence>
<dbReference type="Pfam" id="PF07495">
    <property type="entry name" value="Y_Y_Y"/>
    <property type="match status" value="1"/>
</dbReference>
<accession>A0A9Q5SV59</accession>
<dbReference type="CDD" id="cd00082">
    <property type="entry name" value="HisKA"/>
    <property type="match status" value="1"/>
</dbReference>
<dbReference type="SUPFAM" id="SSF63829">
    <property type="entry name" value="Calcium-dependent phosphotriesterase"/>
    <property type="match status" value="1"/>
</dbReference>
<dbReference type="Pfam" id="PF12833">
    <property type="entry name" value="HTH_18"/>
    <property type="match status" value="1"/>
</dbReference>